<feature type="domain" description="Major facilitator superfamily (MFS) profile" evidence="7">
    <location>
        <begin position="8"/>
        <end position="390"/>
    </location>
</feature>
<sequence length="400" mass="41900">MTSRPSETTVALILAGCFGTVMLDRMEQLFLGPDLERSLHLSPSQIGLLAGAVSVCWAISTFIFGMVSDRVGRKRVLVPAMVVFSLLSWVSGLARNFEEMLLIRALLGLAEGPCWSVIMATMEDLSTPERRGRNVGIVVCAGSLVGSAIGPVFATQIAAHFGWPAAFFAAGVPGLILAAVVARHVPEPARQPHAPRAGLAAARAVLASRDMWLCFVAALMLTVWIFAFNAFAPLFMSQTKGFSGTQIGWILGASGLGGFLYCLTWPALSDRIGRRPALLTAATIATLLPLLFLVPGIDAGLLIPAGMLTSAGPAIAALAMVLVPMELAPVGQTATAVGFVSIGGDALGATLGPIVGGYLVERFDLTAPLWLAAGAGLAIILASLFLRETRPKREARTGNR</sequence>
<keyword evidence="5 6" id="KW-0472">Membrane</keyword>
<dbReference type="CDD" id="cd17324">
    <property type="entry name" value="MFS_NepI_like"/>
    <property type="match status" value="1"/>
</dbReference>
<comment type="caution">
    <text evidence="8">The sequence shown here is derived from an EMBL/GenBank/DDBJ whole genome shotgun (WGS) entry which is preliminary data.</text>
</comment>
<feature type="transmembrane region" description="Helical" evidence="6">
    <location>
        <begin position="301"/>
        <end position="323"/>
    </location>
</feature>
<proteinExistence type="predicted"/>
<evidence type="ECO:0000256" key="6">
    <source>
        <dbReference type="SAM" id="Phobius"/>
    </source>
</evidence>
<feature type="transmembrane region" description="Helical" evidence="6">
    <location>
        <begin position="335"/>
        <end position="355"/>
    </location>
</feature>
<evidence type="ECO:0000256" key="5">
    <source>
        <dbReference type="ARBA" id="ARBA00023136"/>
    </source>
</evidence>
<feature type="transmembrane region" description="Helical" evidence="6">
    <location>
        <begin position="212"/>
        <end position="235"/>
    </location>
</feature>
<feature type="transmembrane region" description="Helical" evidence="6">
    <location>
        <begin position="367"/>
        <end position="386"/>
    </location>
</feature>
<dbReference type="RefSeq" id="WP_183627827.1">
    <property type="nucleotide sequence ID" value="NZ_JACIDX010000017.1"/>
</dbReference>
<comment type="subcellular location">
    <subcellularLocation>
        <location evidence="1">Cell membrane</location>
        <topology evidence="1">Multi-pass membrane protein</topology>
    </subcellularLocation>
</comment>
<dbReference type="GO" id="GO:0005886">
    <property type="term" value="C:plasma membrane"/>
    <property type="evidence" value="ECO:0007669"/>
    <property type="project" value="UniProtKB-SubCell"/>
</dbReference>
<dbReference type="SUPFAM" id="SSF103473">
    <property type="entry name" value="MFS general substrate transporter"/>
    <property type="match status" value="1"/>
</dbReference>
<evidence type="ECO:0000313" key="9">
    <source>
        <dbReference type="Proteomes" id="UP000548867"/>
    </source>
</evidence>
<dbReference type="InterPro" id="IPR020846">
    <property type="entry name" value="MFS_dom"/>
</dbReference>
<dbReference type="PROSITE" id="PS50850">
    <property type="entry name" value="MFS"/>
    <property type="match status" value="1"/>
</dbReference>
<dbReference type="GO" id="GO:0022857">
    <property type="term" value="F:transmembrane transporter activity"/>
    <property type="evidence" value="ECO:0007669"/>
    <property type="project" value="InterPro"/>
</dbReference>
<gene>
    <name evidence="8" type="ORF">GGR38_003925</name>
</gene>
<accession>A0A7W6CI15</accession>
<evidence type="ECO:0000256" key="4">
    <source>
        <dbReference type="ARBA" id="ARBA00022989"/>
    </source>
</evidence>
<feature type="transmembrane region" description="Helical" evidence="6">
    <location>
        <begin position="76"/>
        <end position="95"/>
    </location>
</feature>
<keyword evidence="3 6" id="KW-0812">Transmembrane</keyword>
<evidence type="ECO:0000256" key="1">
    <source>
        <dbReference type="ARBA" id="ARBA00004651"/>
    </source>
</evidence>
<feature type="transmembrane region" description="Helical" evidence="6">
    <location>
        <begin position="134"/>
        <end position="155"/>
    </location>
</feature>
<keyword evidence="4 6" id="KW-1133">Transmembrane helix</keyword>
<keyword evidence="2" id="KW-1003">Cell membrane</keyword>
<evidence type="ECO:0000256" key="2">
    <source>
        <dbReference type="ARBA" id="ARBA00022475"/>
    </source>
</evidence>
<keyword evidence="9" id="KW-1185">Reference proteome</keyword>
<feature type="transmembrane region" description="Helical" evidence="6">
    <location>
        <begin position="161"/>
        <end position="182"/>
    </location>
</feature>
<feature type="transmembrane region" description="Helical" evidence="6">
    <location>
        <begin position="247"/>
        <end position="265"/>
    </location>
</feature>
<reference evidence="8 9" key="1">
    <citation type="submission" date="2020-08" db="EMBL/GenBank/DDBJ databases">
        <title>Genomic Encyclopedia of Type Strains, Phase IV (KMG-IV): sequencing the most valuable type-strain genomes for metagenomic binning, comparative biology and taxonomic classification.</title>
        <authorList>
            <person name="Goeker M."/>
        </authorList>
    </citation>
    <scope>NUCLEOTIDE SEQUENCE [LARGE SCALE GENOMIC DNA]</scope>
    <source>
        <strain evidence="8 9">DSM 27057</strain>
    </source>
</reference>
<evidence type="ECO:0000259" key="7">
    <source>
        <dbReference type="PROSITE" id="PS50850"/>
    </source>
</evidence>
<feature type="transmembrane region" description="Helical" evidence="6">
    <location>
        <begin position="277"/>
        <end position="295"/>
    </location>
</feature>
<dbReference type="EMBL" id="JACIDX010000017">
    <property type="protein sequence ID" value="MBB3956958.1"/>
    <property type="molecule type" value="Genomic_DNA"/>
</dbReference>
<feature type="transmembrane region" description="Helical" evidence="6">
    <location>
        <begin position="101"/>
        <end position="122"/>
    </location>
</feature>
<dbReference type="InterPro" id="IPR011701">
    <property type="entry name" value="MFS"/>
</dbReference>
<dbReference type="Proteomes" id="UP000548867">
    <property type="component" value="Unassembled WGS sequence"/>
</dbReference>
<feature type="transmembrane region" description="Helical" evidence="6">
    <location>
        <begin position="47"/>
        <end position="67"/>
    </location>
</feature>
<dbReference type="Gene3D" id="1.20.1250.20">
    <property type="entry name" value="MFS general substrate transporter like domains"/>
    <property type="match status" value="2"/>
</dbReference>
<organism evidence="8 9">
    <name type="scientific">Novosphingobium sediminicola</name>
    <dbReference type="NCBI Taxonomy" id="563162"/>
    <lineage>
        <taxon>Bacteria</taxon>
        <taxon>Pseudomonadati</taxon>
        <taxon>Pseudomonadota</taxon>
        <taxon>Alphaproteobacteria</taxon>
        <taxon>Sphingomonadales</taxon>
        <taxon>Sphingomonadaceae</taxon>
        <taxon>Novosphingobium</taxon>
    </lineage>
</organism>
<dbReference type="AlphaFoldDB" id="A0A7W6CI15"/>
<evidence type="ECO:0000313" key="8">
    <source>
        <dbReference type="EMBL" id="MBB3956958.1"/>
    </source>
</evidence>
<evidence type="ECO:0000256" key="3">
    <source>
        <dbReference type="ARBA" id="ARBA00022692"/>
    </source>
</evidence>
<dbReference type="InterPro" id="IPR050189">
    <property type="entry name" value="MFS_Efflux_Transporters"/>
</dbReference>
<dbReference type="Pfam" id="PF07690">
    <property type="entry name" value="MFS_1"/>
    <property type="match status" value="1"/>
</dbReference>
<name>A0A7W6CI15_9SPHN</name>
<protein>
    <submittedName>
        <fullName evidence="8">Putative MFS family arabinose efflux permease</fullName>
    </submittedName>
</protein>
<dbReference type="PANTHER" id="PTHR43124">
    <property type="entry name" value="PURINE EFFLUX PUMP PBUE"/>
    <property type="match status" value="1"/>
</dbReference>
<dbReference type="PANTHER" id="PTHR43124:SF3">
    <property type="entry name" value="CHLORAMPHENICOL EFFLUX PUMP RV0191"/>
    <property type="match status" value="1"/>
</dbReference>
<dbReference type="InterPro" id="IPR036259">
    <property type="entry name" value="MFS_trans_sf"/>
</dbReference>